<keyword evidence="1" id="KW-0812">Transmembrane</keyword>
<keyword evidence="3" id="KW-1185">Reference proteome</keyword>
<gene>
    <name evidence="2" type="ORF">PSM7751_00809</name>
</gene>
<dbReference type="EMBL" id="FWFN01000002">
    <property type="protein sequence ID" value="SLN24173.1"/>
    <property type="molecule type" value="Genomic_DNA"/>
</dbReference>
<dbReference type="SUPFAM" id="SSF50630">
    <property type="entry name" value="Acid proteases"/>
    <property type="match status" value="1"/>
</dbReference>
<sequence length="193" mass="20869">MSSIDIGNLAYLGLMLAAIGGYFFVSNRDRIGQMARHAVLWALIFVAVIAGIGLWDQVRTTIRPAQTVAESGRQITLPQQADGHYYARLEVNGEPMTFLVDTGATDVVLTREAARAAGIDMDRLIYSGRAGTANGTVRTAPVRLESVTLGGVTDRDVRAMVNEGEQDMPLLGMSYLSRFSHIEIAGGALRLTR</sequence>
<evidence type="ECO:0000313" key="3">
    <source>
        <dbReference type="Proteomes" id="UP000193963"/>
    </source>
</evidence>
<evidence type="ECO:0000313" key="2">
    <source>
        <dbReference type="EMBL" id="SLN24173.1"/>
    </source>
</evidence>
<dbReference type="InterPro" id="IPR021109">
    <property type="entry name" value="Peptidase_aspartic_dom_sf"/>
</dbReference>
<reference evidence="2 3" key="1">
    <citation type="submission" date="2017-03" db="EMBL/GenBank/DDBJ databases">
        <authorList>
            <person name="Afonso C.L."/>
            <person name="Miller P.J."/>
            <person name="Scott M.A."/>
            <person name="Spackman E."/>
            <person name="Goraichik I."/>
            <person name="Dimitrov K.M."/>
            <person name="Suarez D.L."/>
            <person name="Swayne D.E."/>
        </authorList>
    </citation>
    <scope>NUCLEOTIDE SEQUENCE [LARGE SCALE GENOMIC DNA]</scope>
    <source>
        <strain evidence="2 3">CECT 7751</strain>
    </source>
</reference>
<dbReference type="NCBIfam" id="TIGR02281">
    <property type="entry name" value="clan_AA_DTGA"/>
    <property type="match status" value="1"/>
</dbReference>
<dbReference type="InterPro" id="IPR034122">
    <property type="entry name" value="Retropepsin-like_bacterial"/>
</dbReference>
<keyword evidence="1" id="KW-1133">Transmembrane helix</keyword>
<organism evidence="2 3">
    <name type="scientific">Pseudooceanicola marinus</name>
    <dbReference type="NCBI Taxonomy" id="396013"/>
    <lineage>
        <taxon>Bacteria</taxon>
        <taxon>Pseudomonadati</taxon>
        <taxon>Pseudomonadota</taxon>
        <taxon>Alphaproteobacteria</taxon>
        <taxon>Rhodobacterales</taxon>
        <taxon>Paracoccaceae</taxon>
        <taxon>Pseudooceanicola</taxon>
    </lineage>
</organism>
<name>A0A1X6YKS4_9RHOB</name>
<dbReference type="Gene3D" id="2.40.70.10">
    <property type="entry name" value="Acid Proteases"/>
    <property type="match status" value="1"/>
</dbReference>
<accession>A0A1X6YKS4</accession>
<feature type="transmembrane region" description="Helical" evidence="1">
    <location>
        <begin position="6"/>
        <end position="25"/>
    </location>
</feature>
<dbReference type="AlphaFoldDB" id="A0A1X6YKS4"/>
<dbReference type="Pfam" id="PF13975">
    <property type="entry name" value="gag-asp_proteas"/>
    <property type="match status" value="1"/>
</dbReference>
<dbReference type="GO" id="GO:0006508">
    <property type="term" value="P:proteolysis"/>
    <property type="evidence" value="ECO:0007669"/>
    <property type="project" value="InterPro"/>
</dbReference>
<keyword evidence="1" id="KW-0472">Membrane</keyword>
<dbReference type="OrthoDB" id="7595324at2"/>
<dbReference type="InterPro" id="IPR011969">
    <property type="entry name" value="Clan_AA_Asp_peptidase_C"/>
</dbReference>
<protein>
    <recommendedName>
        <fullName evidence="4">Retroviral aspartyl protease</fullName>
    </recommendedName>
</protein>
<evidence type="ECO:0000256" key="1">
    <source>
        <dbReference type="SAM" id="Phobius"/>
    </source>
</evidence>
<dbReference type="CDD" id="cd05483">
    <property type="entry name" value="retropepsin_like_bacteria"/>
    <property type="match status" value="1"/>
</dbReference>
<dbReference type="GO" id="GO:0004190">
    <property type="term" value="F:aspartic-type endopeptidase activity"/>
    <property type="evidence" value="ECO:0007669"/>
    <property type="project" value="InterPro"/>
</dbReference>
<dbReference type="Proteomes" id="UP000193963">
    <property type="component" value="Unassembled WGS sequence"/>
</dbReference>
<feature type="transmembrane region" description="Helical" evidence="1">
    <location>
        <begin position="37"/>
        <end position="55"/>
    </location>
</feature>
<dbReference type="InterPro" id="IPR001969">
    <property type="entry name" value="Aspartic_peptidase_AS"/>
</dbReference>
<evidence type="ECO:0008006" key="4">
    <source>
        <dbReference type="Google" id="ProtNLM"/>
    </source>
</evidence>
<proteinExistence type="predicted"/>
<dbReference type="RefSeq" id="WP_085886731.1">
    <property type="nucleotide sequence ID" value="NZ_FWFN01000002.1"/>
</dbReference>
<dbReference type="PROSITE" id="PS00141">
    <property type="entry name" value="ASP_PROTEASE"/>
    <property type="match status" value="1"/>
</dbReference>